<comment type="similarity">
    <text evidence="1">Belongs to the PrpF family.</text>
</comment>
<dbReference type="GO" id="GO:0016853">
    <property type="term" value="F:isomerase activity"/>
    <property type="evidence" value="ECO:0007669"/>
    <property type="project" value="UniProtKB-KW"/>
</dbReference>
<dbReference type="AlphaFoldDB" id="A0A6H0WN64"/>
<proteinExistence type="inferred from homology"/>
<dbReference type="Pfam" id="PF04303">
    <property type="entry name" value="PrpF"/>
    <property type="match status" value="1"/>
</dbReference>
<dbReference type="Proteomes" id="UP000501914">
    <property type="component" value="Chromosome"/>
</dbReference>
<keyword evidence="2 3" id="KW-0413">Isomerase</keyword>
<dbReference type="PANTHER" id="PTHR43709:SF2">
    <property type="entry name" value="DUF453 DOMAIN PROTEIN (AFU_ORTHOLOGUE AFUA_6G00360)"/>
    <property type="match status" value="1"/>
</dbReference>
<dbReference type="InterPro" id="IPR007400">
    <property type="entry name" value="PrpF-like"/>
</dbReference>
<sequence length="367" mass="39609">MVKTNVTIMRGGTSKGVFFHESAMPHNKNEWEPFLLDVMGSPDKRQIDGLGGGNSLTSKVAIIKKADPSDIDVYYTFGQVSISEEKVDFKGNCGNISAAVGPFAIEEGLVKATEPMTAVRILNTNTNKMIIAEVEVEDGQVKYDGDVTISGVPGSGSPIYLNFHDAAGSVTGQLLPTGNRSEFLDTSQGPIEVSIIDYANPLVFVEASSIGLNGTELAEEFTDLQLAQFEELRSIAAEKCGFASRFSATKLSPAVPKLAIVSKPEKYKDSTGVWHSNVEMDLHIRMMSMQKPHQALAVTGAICTTTALSLEGAIPARLAKIHSAKVRLAHSSGIIETMLEPSGIKIVRTARRIMNGAVYTHRNYQMM</sequence>
<dbReference type="EMBL" id="CP048852">
    <property type="protein sequence ID" value="QIW80776.1"/>
    <property type="molecule type" value="Genomic_DNA"/>
</dbReference>
<name>A0A6H0WN64_9BACI</name>
<dbReference type="PANTHER" id="PTHR43709">
    <property type="entry name" value="ACONITATE ISOMERASE-RELATED"/>
    <property type="match status" value="1"/>
</dbReference>
<dbReference type="SUPFAM" id="SSF54506">
    <property type="entry name" value="Diaminopimelate epimerase-like"/>
    <property type="match status" value="2"/>
</dbReference>
<evidence type="ECO:0000313" key="3">
    <source>
        <dbReference type="EMBL" id="QIW80776.1"/>
    </source>
</evidence>
<gene>
    <name evidence="3" type="ORF">G4P54_13745</name>
</gene>
<evidence type="ECO:0000256" key="1">
    <source>
        <dbReference type="ARBA" id="ARBA00007673"/>
    </source>
</evidence>
<reference evidence="3 4" key="1">
    <citation type="submission" date="2020-02" db="EMBL/GenBank/DDBJ databases">
        <title>Genome sequencing, annotation and comparative genomic analysis of Bacillus tequilensis EA-CB0015, an effective biological control agent against Pseudocercospora fijiensis in banana plants.</title>
        <authorList>
            <person name="Cuellar-Gaviria T.Z."/>
            <person name="Ju K.-S."/>
            <person name="Villegas-Escobar V."/>
        </authorList>
    </citation>
    <scope>NUCLEOTIDE SEQUENCE [LARGE SCALE GENOMIC DNA]</scope>
    <source>
        <strain evidence="3 4">EA-CB0015</strain>
    </source>
</reference>
<protein>
    <submittedName>
        <fullName evidence="3">3-methylitaconate isomerase</fullName>
    </submittedName>
</protein>
<evidence type="ECO:0000256" key="2">
    <source>
        <dbReference type="ARBA" id="ARBA00023235"/>
    </source>
</evidence>
<dbReference type="KEGG" id="bteq:G4P54_13745"/>
<keyword evidence="4" id="KW-1185">Reference proteome</keyword>
<dbReference type="Gene3D" id="3.10.310.10">
    <property type="entry name" value="Diaminopimelate Epimerase, Chain A, domain 1"/>
    <property type="match status" value="2"/>
</dbReference>
<organism evidence="3 4">
    <name type="scientific">Bacillus tequilensis</name>
    <dbReference type="NCBI Taxonomy" id="227866"/>
    <lineage>
        <taxon>Bacteria</taxon>
        <taxon>Bacillati</taxon>
        <taxon>Bacillota</taxon>
        <taxon>Bacilli</taxon>
        <taxon>Bacillales</taxon>
        <taxon>Bacillaceae</taxon>
        <taxon>Bacillus</taxon>
    </lineage>
</organism>
<accession>A0A6H0WN64</accession>
<dbReference type="RefSeq" id="WP_167872952.1">
    <property type="nucleotide sequence ID" value="NZ_CP048852.1"/>
</dbReference>
<evidence type="ECO:0000313" key="4">
    <source>
        <dbReference type="Proteomes" id="UP000501914"/>
    </source>
</evidence>